<dbReference type="Gene3D" id="1.10.3730.20">
    <property type="match status" value="1"/>
</dbReference>
<proteinExistence type="predicted"/>
<feature type="domain" description="EamA" evidence="2">
    <location>
        <begin position="2"/>
        <end position="144"/>
    </location>
</feature>
<feature type="transmembrane region" description="Helical" evidence="1">
    <location>
        <begin position="254"/>
        <end position="274"/>
    </location>
</feature>
<keyword evidence="1" id="KW-0472">Membrane</keyword>
<dbReference type="EMBL" id="JAASQL010000003">
    <property type="protein sequence ID" value="NIJ45848.1"/>
    <property type="molecule type" value="Genomic_DNA"/>
</dbReference>
<sequence length="300" mass="34447">MWIYFGLLAALFLSFNALARKRSVTGNAVFPVLLVSNATSLLLLLPAFIGSIFYAEQMKNIGFYMPSISLEDHFLIGIKSVLMTCSWILNFYALKHLPITIVTPIRGAGPFFTFIGAVIIYHESPELLQWIGFFLIIISMIFYSRIGKKEGIVFKNNKWILAIVGATFFGSVSGLYDKFLFQYKDYEVLTVQWWFFFYVTFFMLLLVLFVYKPNKDKMGKFKLHWTILASGVLIFLADYFYFKGLQDPEALIMIMSAVKRSQILFTVLIGGLIFKEQNRRMKLIPLLGILIGVFCILYSS</sequence>
<dbReference type="RefSeq" id="WP_167188744.1">
    <property type="nucleotide sequence ID" value="NZ_JAASQL010000003.1"/>
</dbReference>
<feature type="transmembrane region" description="Helical" evidence="1">
    <location>
        <begin position="97"/>
        <end position="121"/>
    </location>
</feature>
<evidence type="ECO:0000256" key="1">
    <source>
        <dbReference type="SAM" id="Phobius"/>
    </source>
</evidence>
<accession>A0ABX0UAU6</accession>
<organism evidence="3 4">
    <name type="scientific">Wenyingzhuangia heitensis</name>
    <dbReference type="NCBI Taxonomy" id="1487859"/>
    <lineage>
        <taxon>Bacteria</taxon>
        <taxon>Pseudomonadati</taxon>
        <taxon>Bacteroidota</taxon>
        <taxon>Flavobacteriia</taxon>
        <taxon>Flavobacteriales</taxon>
        <taxon>Flavobacteriaceae</taxon>
        <taxon>Wenyingzhuangia</taxon>
    </lineage>
</organism>
<feature type="transmembrane region" description="Helical" evidence="1">
    <location>
        <begin position="29"/>
        <end position="55"/>
    </location>
</feature>
<dbReference type="PANTHER" id="PTHR22911:SF137">
    <property type="entry name" value="SOLUTE CARRIER FAMILY 35 MEMBER G2-RELATED"/>
    <property type="match status" value="1"/>
</dbReference>
<protein>
    <submittedName>
        <fullName evidence="3">Drug/metabolite transporter (DMT)-like permease</fullName>
    </submittedName>
</protein>
<dbReference type="InterPro" id="IPR000620">
    <property type="entry name" value="EamA_dom"/>
</dbReference>
<gene>
    <name evidence="3" type="ORF">FHR24_002319</name>
</gene>
<dbReference type="Pfam" id="PF00892">
    <property type="entry name" value="EamA"/>
    <property type="match status" value="2"/>
</dbReference>
<dbReference type="InterPro" id="IPR037185">
    <property type="entry name" value="EmrE-like"/>
</dbReference>
<evidence type="ECO:0000259" key="2">
    <source>
        <dbReference type="Pfam" id="PF00892"/>
    </source>
</evidence>
<feature type="transmembrane region" description="Helical" evidence="1">
    <location>
        <begin position="223"/>
        <end position="242"/>
    </location>
</feature>
<dbReference type="SUPFAM" id="SSF103481">
    <property type="entry name" value="Multidrug resistance efflux transporter EmrE"/>
    <property type="match status" value="2"/>
</dbReference>
<feature type="domain" description="EamA" evidence="2">
    <location>
        <begin position="158"/>
        <end position="297"/>
    </location>
</feature>
<dbReference type="Proteomes" id="UP000745859">
    <property type="component" value="Unassembled WGS sequence"/>
</dbReference>
<comment type="caution">
    <text evidence="3">The sequence shown here is derived from an EMBL/GenBank/DDBJ whole genome shotgun (WGS) entry which is preliminary data.</text>
</comment>
<keyword evidence="1" id="KW-0812">Transmembrane</keyword>
<keyword evidence="4" id="KW-1185">Reference proteome</keyword>
<feature type="transmembrane region" description="Helical" evidence="1">
    <location>
        <begin position="127"/>
        <end position="147"/>
    </location>
</feature>
<evidence type="ECO:0000313" key="3">
    <source>
        <dbReference type="EMBL" id="NIJ45848.1"/>
    </source>
</evidence>
<feature type="transmembrane region" description="Helical" evidence="1">
    <location>
        <begin position="281"/>
        <end position="299"/>
    </location>
</feature>
<feature type="transmembrane region" description="Helical" evidence="1">
    <location>
        <begin position="191"/>
        <end position="211"/>
    </location>
</feature>
<name>A0ABX0UAU6_9FLAO</name>
<evidence type="ECO:0000313" key="4">
    <source>
        <dbReference type="Proteomes" id="UP000745859"/>
    </source>
</evidence>
<reference evidence="3 4" key="1">
    <citation type="submission" date="2020-03" db="EMBL/GenBank/DDBJ databases">
        <title>Genomic Encyclopedia of Type Strains, Phase IV (KMG-IV): sequencing the most valuable type-strain genomes for metagenomic binning, comparative biology and taxonomic classification.</title>
        <authorList>
            <person name="Goeker M."/>
        </authorList>
    </citation>
    <scope>NUCLEOTIDE SEQUENCE [LARGE SCALE GENOMIC DNA]</scope>
    <source>
        <strain evidence="3 4">DSM 101599</strain>
    </source>
</reference>
<keyword evidence="1" id="KW-1133">Transmembrane helix</keyword>
<dbReference type="PANTHER" id="PTHR22911">
    <property type="entry name" value="ACYL-MALONYL CONDENSING ENZYME-RELATED"/>
    <property type="match status" value="1"/>
</dbReference>
<feature type="transmembrane region" description="Helical" evidence="1">
    <location>
        <begin position="159"/>
        <end position="176"/>
    </location>
</feature>